<feature type="transmembrane region" description="Helical" evidence="5">
    <location>
        <begin position="380"/>
        <end position="399"/>
    </location>
</feature>
<feature type="transmembrane region" description="Helical" evidence="5">
    <location>
        <begin position="65"/>
        <end position="88"/>
    </location>
</feature>
<feature type="transmembrane region" description="Helical" evidence="5">
    <location>
        <begin position="453"/>
        <end position="473"/>
    </location>
</feature>
<sequence length="652" mass="68208">MLRALALRPPWPYVGEVVRSLLGILLSVLVALELGSAAGAIAAGLSGAIAGAVALQDSRRGRLPLIVSASAGMALAAFVGQLTAVHPALYGVTVVLWCLVTGMVWAISANAGLVAASSSILLVTVPAADAGPREALTAALLALLGGLSQAVLVAAWPRQRWRGQRRVLTDAYGWLATGARRLAVDPDSILDPTPLIELRETATLTEHQARRRPPAHRGLYGLPERIAMTLNALRPHTDTPHLRAVLLATGDALQAISGSDSDTARTDAELALQHLTDASAALRGNVAAVVGRLREQVTEAVAVHFGDSDLLSATQAARTTIAAQWYGNSPILRHAVRLAGAVGAGTLIMAVAGVQNAYWIAVTVLLVLRPETAHTYTRCVARVAGTATGVVAASAVAAFLHPGPAVAAMLAVVFVAVAYAVVGLSYVPLAVALAAALTCLIDVSGAVDATTVSQRLVAIIVGGGLAVASHVILPDRSLVRLRQRAGELLKAEIDYAATVIRAFVHPLGHADETLAAVWERANRARSAFEATSGSARADAPEVRRWLMAYRAALNAVTGACATLEDQAHTAQPHTLDPRFVVAVDDYVDALRGEAPRPGRPWSLDARHLAEADQQLRDAATLLGKQDTAQRVLLAETETITRHLLTVADLARR</sequence>
<feature type="transmembrane region" description="Helical" evidence="5">
    <location>
        <begin position="338"/>
        <end position="368"/>
    </location>
</feature>
<evidence type="ECO:0000256" key="2">
    <source>
        <dbReference type="ARBA" id="ARBA00022692"/>
    </source>
</evidence>
<keyword evidence="8" id="KW-1185">Reference proteome</keyword>
<dbReference type="AlphaFoldDB" id="A0A7I7XW59"/>
<evidence type="ECO:0000256" key="5">
    <source>
        <dbReference type="SAM" id="Phobius"/>
    </source>
</evidence>
<keyword evidence="3 5" id="KW-1133">Transmembrane helix</keyword>
<feature type="transmembrane region" description="Helical" evidence="5">
    <location>
        <begin position="20"/>
        <end position="53"/>
    </location>
</feature>
<organism evidence="7 8">
    <name type="scientific">Mycolicibacterium confluentis</name>
    <dbReference type="NCBI Taxonomy" id="28047"/>
    <lineage>
        <taxon>Bacteria</taxon>
        <taxon>Bacillati</taxon>
        <taxon>Actinomycetota</taxon>
        <taxon>Actinomycetes</taxon>
        <taxon>Mycobacteriales</taxon>
        <taxon>Mycobacteriaceae</taxon>
        <taxon>Mycolicibacterium</taxon>
    </lineage>
</organism>
<dbReference type="EMBL" id="AP022612">
    <property type="protein sequence ID" value="BBZ33526.1"/>
    <property type="molecule type" value="Genomic_DNA"/>
</dbReference>
<proteinExistence type="predicted"/>
<accession>A0A7I7XW59</accession>
<comment type="subcellular location">
    <subcellularLocation>
        <location evidence="1">Membrane</location>
        <topology evidence="1">Multi-pass membrane protein</topology>
    </subcellularLocation>
</comment>
<feature type="domain" description="Integral membrane bound transporter" evidence="6">
    <location>
        <begin position="346"/>
        <end position="467"/>
    </location>
</feature>
<evidence type="ECO:0000313" key="7">
    <source>
        <dbReference type="EMBL" id="BBZ33526.1"/>
    </source>
</evidence>
<feature type="transmembrane region" description="Helical" evidence="5">
    <location>
        <begin position="94"/>
        <end position="123"/>
    </location>
</feature>
<dbReference type="Pfam" id="PF13515">
    <property type="entry name" value="FUSC_2"/>
    <property type="match status" value="1"/>
</dbReference>
<dbReference type="Proteomes" id="UP000466931">
    <property type="component" value="Chromosome"/>
</dbReference>
<reference evidence="7" key="1">
    <citation type="journal article" date="2019" name="Emerg. Microbes Infect.">
        <title>Comprehensive subspecies identification of 175 nontuberculous mycobacteria species based on 7547 genomic profiles.</title>
        <authorList>
            <person name="Matsumoto Y."/>
            <person name="Kinjo T."/>
            <person name="Motooka D."/>
            <person name="Nabeya D."/>
            <person name="Jung N."/>
            <person name="Uechi K."/>
            <person name="Horii T."/>
            <person name="Iida T."/>
            <person name="Fujita J."/>
            <person name="Nakamura S."/>
        </authorList>
    </citation>
    <scope>NUCLEOTIDE SEQUENCE [LARGE SCALE GENOMIC DNA]</scope>
    <source>
        <strain evidence="7">JCM 13671</strain>
    </source>
</reference>
<name>A0A7I7XW59_9MYCO</name>
<reference evidence="7" key="2">
    <citation type="submission" date="2020-02" db="EMBL/GenBank/DDBJ databases">
        <authorList>
            <person name="Matsumoto Y."/>
            <person name="Motooka D."/>
            <person name="Nakamura S."/>
        </authorList>
    </citation>
    <scope>NUCLEOTIDE SEQUENCE</scope>
    <source>
        <strain evidence="7">JCM 13671</strain>
    </source>
</reference>
<feature type="transmembrane region" description="Helical" evidence="5">
    <location>
        <begin position="135"/>
        <end position="156"/>
    </location>
</feature>
<dbReference type="RefSeq" id="WP_163645365.1">
    <property type="nucleotide sequence ID" value="NZ_AP022612.1"/>
</dbReference>
<dbReference type="GO" id="GO:0016020">
    <property type="term" value="C:membrane"/>
    <property type="evidence" value="ECO:0007669"/>
    <property type="project" value="UniProtKB-SubCell"/>
</dbReference>
<evidence type="ECO:0000256" key="4">
    <source>
        <dbReference type="ARBA" id="ARBA00023136"/>
    </source>
</evidence>
<protein>
    <submittedName>
        <fullName evidence="7">Fusaric acid resistance protein</fullName>
    </submittedName>
</protein>
<evidence type="ECO:0000259" key="6">
    <source>
        <dbReference type="Pfam" id="PF13515"/>
    </source>
</evidence>
<keyword evidence="4 5" id="KW-0472">Membrane</keyword>
<keyword evidence="2 5" id="KW-0812">Transmembrane</keyword>
<gene>
    <name evidence="7" type="ORF">MCNF_21310</name>
</gene>
<dbReference type="InterPro" id="IPR049453">
    <property type="entry name" value="Memb_transporter_dom"/>
</dbReference>
<evidence type="ECO:0000256" key="3">
    <source>
        <dbReference type="ARBA" id="ARBA00022989"/>
    </source>
</evidence>
<evidence type="ECO:0000256" key="1">
    <source>
        <dbReference type="ARBA" id="ARBA00004141"/>
    </source>
</evidence>
<evidence type="ECO:0000313" key="8">
    <source>
        <dbReference type="Proteomes" id="UP000466931"/>
    </source>
</evidence>